<protein>
    <submittedName>
        <fullName evidence="1">Uncharacterized protein</fullName>
    </submittedName>
</protein>
<proteinExistence type="predicted"/>
<dbReference type="OrthoDB" id="542013at2759"/>
<dbReference type="EMBL" id="PHWZ01000808">
    <property type="protein sequence ID" value="TEY31263.1"/>
    <property type="molecule type" value="Genomic_DNA"/>
</dbReference>
<name>A0A4Y8CFT6_9HELO</name>
<keyword evidence="2" id="KW-1185">Reference proteome</keyword>
<dbReference type="AlphaFoldDB" id="A0A4Y8CFT6"/>
<dbReference type="Proteomes" id="UP000297299">
    <property type="component" value="Unassembled WGS sequence"/>
</dbReference>
<reference evidence="1 2" key="1">
    <citation type="submission" date="2017-11" db="EMBL/GenBank/DDBJ databases">
        <title>Comparative genomics of Botrytis spp.</title>
        <authorList>
            <person name="Valero-Jimenez C.A."/>
            <person name="Tapia P."/>
            <person name="Veloso J."/>
            <person name="Silva-Moreno E."/>
            <person name="Staats M."/>
            <person name="Valdes J.H."/>
            <person name="Van Kan J.A.L."/>
        </authorList>
    </citation>
    <scope>NUCLEOTIDE SEQUENCE [LARGE SCALE GENOMIC DNA]</scope>
    <source>
        <strain evidence="1 2">MUCL2830</strain>
    </source>
</reference>
<comment type="caution">
    <text evidence="1">The sequence shown here is derived from an EMBL/GenBank/DDBJ whole genome shotgun (WGS) entry which is preliminary data.</text>
</comment>
<gene>
    <name evidence="1" type="ORF">BOTCAL_0812g00040</name>
</gene>
<evidence type="ECO:0000313" key="2">
    <source>
        <dbReference type="Proteomes" id="UP000297299"/>
    </source>
</evidence>
<dbReference type="STRING" id="38488.A0A4Y8CFT6"/>
<sequence length="81" mass="8967">MALEFCSATPDLSGAALARLATAADVEGTTEKYFKGLSEIKSSKDSYDEVNKKTYGIGQSAIWQRTHSRKRNLSRLSESRH</sequence>
<accession>A0A4Y8CFT6</accession>
<evidence type="ECO:0000313" key="1">
    <source>
        <dbReference type="EMBL" id="TEY31263.1"/>
    </source>
</evidence>
<organism evidence="1 2">
    <name type="scientific">Botryotinia calthae</name>
    <dbReference type="NCBI Taxonomy" id="38488"/>
    <lineage>
        <taxon>Eukaryota</taxon>
        <taxon>Fungi</taxon>
        <taxon>Dikarya</taxon>
        <taxon>Ascomycota</taxon>
        <taxon>Pezizomycotina</taxon>
        <taxon>Leotiomycetes</taxon>
        <taxon>Helotiales</taxon>
        <taxon>Sclerotiniaceae</taxon>
        <taxon>Botryotinia</taxon>
    </lineage>
</organism>